<dbReference type="EMBL" id="QVQW01000004">
    <property type="protein sequence ID" value="RKU48543.1"/>
    <property type="molecule type" value="Genomic_DNA"/>
</dbReference>
<dbReference type="Pfam" id="PF14420">
    <property type="entry name" value="Clr5"/>
    <property type="match status" value="1"/>
</dbReference>
<protein>
    <recommendedName>
        <fullName evidence="2">Clr5 domain-containing protein</fullName>
    </recommendedName>
</protein>
<accession>A0A420YKW8</accession>
<proteinExistence type="predicted"/>
<reference evidence="3 4" key="1">
    <citation type="submission" date="2018-08" db="EMBL/GenBank/DDBJ databases">
        <title>Draft genome of the lignicolous fungus Coniochaeta pulveracea.</title>
        <authorList>
            <person name="Borstlap C.J."/>
            <person name="De Witt R.N."/>
            <person name="Botha A."/>
            <person name="Volschenk H."/>
        </authorList>
    </citation>
    <scope>NUCLEOTIDE SEQUENCE [LARGE SCALE GENOMIC DNA]</scope>
    <source>
        <strain evidence="3 4">CAB683</strain>
    </source>
</reference>
<evidence type="ECO:0000256" key="1">
    <source>
        <dbReference type="SAM" id="Coils"/>
    </source>
</evidence>
<gene>
    <name evidence="3" type="ORF">DL546_007322</name>
</gene>
<keyword evidence="1" id="KW-0175">Coiled coil</keyword>
<dbReference type="STRING" id="177199.A0A420YKW8"/>
<dbReference type="Proteomes" id="UP000275385">
    <property type="component" value="Unassembled WGS sequence"/>
</dbReference>
<organism evidence="3 4">
    <name type="scientific">Coniochaeta pulveracea</name>
    <dbReference type="NCBI Taxonomy" id="177199"/>
    <lineage>
        <taxon>Eukaryota</taxon>
        <taxon>Fungi</taxon>
        <taxon>Dikarya</taxon>
        <taxon>Ascomycota</taxon>
        <taxon>Pezizomycotina</taxon>
        <taxon>Sordariomycetes</taxon>
        <taxon>Sordariomycetidae</taxon>
        <taxon>Coniochaetales</taxon>
        <taxon>Coniochaetaceae</taxon>
        <taxon>Coniochaeta</taxon>
    </lineage>
</organism>
<name>A0A420YKW8_9PEZI</name>
<dbReference type="OrthoDB" id="5986190at2759"/>
<dbReference type="PANTHER" id="PTHR38788">
    <property type="entry name" value="CLR5 DOMAIN-CONTAINING PROTEIN"/>
    <property type="match status" value="1"/>
</dbReference>
<evidence type="ECO:0000313" key="4">
    <source>
        <dbReference type="Proteomes" id="UP000275385"/>
    </source>
</evidence>
<dbReference type="InterPro" id="IPR025676">
    <property type="entry name" value="Clr5_dom"/>
</dbReference>
<dbReference type="PANTHER" id="PTHR38788:SF3">
    <property type="entry name" value="CLR5 DOMAIN-CONTAINING PROTEIN"/>
    <property type="match status" value="1"/>
</dbReference>
<evidence type="ECO:0000259" key="2">
    <source>
        <dbReference type="Pfam" id="PF14420"/>
    </source>
</evidence>
<sequence length="486" mass="56787">MSSVRSPKRWARAEDWERVKPILKELYKEEGRPLKEVMHILETEHQFYATQRMYKSKLKEWSFSKYVRATEAVAILKAVEQRQAAGKSSQIILRGEEVDLSRIKNYIRRNRNRGRLERLYVEERAAPEDGRTQLICRTPSPDPFGLRTPGLLEPAEGLYRALSGYVEMSFGTGNWFVTDDGRMRSIKGDPAWYSVNMKDLWNRLDLAASLVNAGEVDRVSLVKLLEPVFGYMPHVVANQYPRSISHMLGIFEDLYRRGRGDLVDTFLRHITGLSEVLLGKEHAQTRLWQSLLAIWADEHMELLDRFWTALLNLLRKQKVRSHLLEMSVYTDYYDVILIRTDWEAQELSLRRELERATDENMNTNSEQCQMMYLRHAEAMKQVYKRRGQYDLMAKSMDGLVEKGDWDNGLGIQARGEAALEVGDWEAAEGYYREAKEHIHVNPYWKDESWVLDVFLKLERCLRHNGKEEEADQVAREKLEHLATLQA</sequence>
<comment type="caution">
    <text evidence="3">The sequence shown here is derived from an EMBL/GenBank/DDBJ whole genome shotgun (WGS) entry which is preliminary data.</text>
</comment>
<feature type="coiled-coil region" evidence="1">
    <location>
        <begin position="339"/>
        <end position="366"/>
    </location>
</feature>
<evidence type="ECO:0000313" key="3">
    <source>
        <dbReference type="EMBL" id="RKU48543.1"/>
    </source>
</evidence>
<keyword evidence="4" id="KW-1185">Reference proteome</keyword>
<feature type="domain" description="Clr5" evidence="2">
    <location>
        <begin position="13"/>
        <end position="65"/>
    </location>
</feature>
<dbReference type="AlphaFoldDB" id="A0A420YKW8"/>